<proteinExistence type="predicted"/>
<evidence type="ECO:0000313" key="2">
    <source>
        <dbReference type="EMBL" id="MFC3570968.1"/>
    </source>
</evidence>
<keyword evidence="1" id="KW-0472">Membrane</keyword>
<accession>A0ABV7S3C5</accession>
<sequence>MSEPLTPAEAAAQNRAEARTARSLFSFALLVVVLSAVCLVLWGLPALSLIGLAATVLVFVMLAAYAAGF</sequence>
<feature type="transmembrane region" description="Helical" evidence="1">
    <location>
        <begin position="24"/>
        <end position="44"/>
    </location>
</feature>
<dbReference type="RefSeq" id="WP_289893682.1">
    <property type="nucleotide sequence ID" value="NZ_JBHRXE010000047.1"/>
</dbReference>
<evidence type="ECO:0000256" key="1">
    <source>
        <dbReference type="SAM" id="Phobius"/>
    </source>
</evidence>
<dbReference type="EMBL" id="JBHRXE010000047">
    <property type="protein sequence ID" value="MFC3570968.1"/>
    <property type="molecule type" value="Genomic_DNA"/>
</dbReference>
<protein>
    <submittedName>
        <fullName evidence="2">Uncharacterized protein</fullName>
    </submittedName>
</protein>
<evidence type="ECO:0000313" key="3">
    <source>
        <dbReference type="Proteomes" id="UP001595596"/>
    </source>
</evidence>
<keyword evidence="1" id="KW-1133">Transmembrane helix</keyword>
<organism evidence="2 3">
    <name type="scientific">Paracoccus simplex</name>
    <dbReference type="NCBI Taxonomy" id="2086346"/>
    <lineage>
        <taxon>Bacteria</taxon>
        <taxon>Pseudomonadati</taxon>
        <taxon>Pseudomonadota</taxon>
        <taxon>Alphaproteobacteria</taxon>
        <taxon>Rhodobacterales</taxon>
        <taxon>Paracoccaceae</taxon>
        <taxon>Paracoccus</taxon>
    </lineage>
</organism>
<keyword evidence="1" id="KW-0812">Transmembrane</keyword>
<name>A0ABV7S3C5_9RHOB</name>
<dbReference type="Proteomes" id="UP001595596">
    <property type="component" value="Unassembled WGS sequence"/>
</dbReference>
<feature type="transmembrane region" description="Helical" evidence="1">
    <location>
        <begin position="50"/>
        <end position="68"/>
    </location>
</feature>
<comment type="caution">
    <text evidence="2">The sequence shown here is derived from an EMBL/GenBank/DDBJ whole genome shotgun (WGS) entry which is preliminary data.</text>
</comment>
<reference evidence="3" key="1">
    <citation type="journal article" date="2019" name="Int. J. Syst. Evol. Microbiol.">
        <title>The Global Catalogue of Microorganisms (GCM) 10K type strain sequencing project: providing services to taxonomists for standard genome sequencing and annotation.</title>
        <authorList>
            <consortium name="The Broad Institute Genomics Platform"/>
            <consortium name="The Broad Institute Genome Sequencing Center for Infectious Disease"/>
            <person name="Wu L."/>
            <person name="Ma J."/>
        </authorList>
    </citation>
    <scope>NUCLEOTIDE SEQUENCE [LARGE SCALE GENOMIC DNA]</scope>
    <source>
        <strain evidence="3">VKM B-3226</strain>
    </source>
</reference>
<keyword evidence="3" id="KW-1185">Reference proteome</keyword>
<gene>
    <name evidence="2" type="ORF">ACFOMP_16025</name>
</gene>